<keyword evidence="4 11" id="KW-0436">Ligase</keyword>
<keyword evidence="5 11" id="KW-0547">Nucleotide-binding</keyword>
<dbReference type="eggNOG" id="COG0495">
    <property type="taxonomic scope" value="Bacteria"/>
</dbReference>
<evidence type="ECO:0000256" key="9">
    <source>
        <dbReference type="ARBA" id="ARBA00047469"/>
    </source>
</evidence>
<dbReference type="AlphaFoldDB" id="S9SWX5"/>
<dbReference type="Pfam" id="PF13603">
    <property type="entry name" value="tRNA-synt_1_2"/>
    <property type="match status" value="1"/>
</dbReference>
<dbReference type="HAMAP" id="MF_00049_B">
    <property type="entry name" value="Leu_tRNA_synth_B"/>
    <property type="match status" value="1"/>
</dbReference>
<evidence type="ECO:0000256" key="6">
    <source>
        <dbReference type="ARBA" id="ARBA00022840"/>
    </source>
</evidence>
<dbReference type="FunFam" id="3.40.50.620:FF:000077">
    <property type="entry name" value="Leucine--tRNA ligase"/>
    <property type="match status" value="1"/>
</dbReference>
<keyword evidence="3" id="KW-0963">Cytoplasm</keyword>
<evidence type="ECO:0000259" key="14">
    <source>
        <dbReference type="Pfam" id="PF09334"/>
    </source>
</evidence>
<dbReference type="FunFam" id="3.40.50.620:FF:000056">
    <property type="entry name" value="Leucine--tRNA ligase"/>
    <property type="match status" value="1"/>
</dbReference>
<name>S9SWX5_PAEAL</name>
<keyword evidence="8 11" id="KW-0030">Aminoacyl-tRNA synthetase</keyword>
<dbReference type="Gene3D" id="1.10.730.10">
    <property type="entry name" value="Isoleucyl-tRNA Synthetase, Domain 1"/>
    <property type="match status" value="1"/>
</dbReference>
<keyword evidence="7 11" id="KW-0648">Protein biosynthesis</keyword>
<dbReference type="PANTHER" id="PTHR43740:SF2">
    <property type="entry name" value="LEUCINE--TRNA LIGASE, MITOCHONDRIAL"/>
    <property type="match status" value="1"/>
</dbReference>
<dbReference type="InterPro" id="IPR013155">
    <property type="entry name" value="M/V/L/I-tRNA-synth_anticd-bd"/>
</dbReference>
<accession>S9SWX5</accession>
<dbReference type="Gene3D" id="3.40.50.620">
    <property type="entry name" value="HUPs"/>
    <property type="match status" value="2"/>
</dbReference>
<evidence type="ECO:0000259" key="13">
    <source>
        <dbReference type="Pfam" id="PF08264"/>
    </source>
</evidence>
<dbReference type="InterPro" id="IPR009080">
    <property type="entry name" value="tRNAsynth_Ia_anticodon-bd"/>
</dbReference>
<protein>
    <recommendedName>
        <fullName evidence="2 10">Leucine--tRNA ligase</fullName>
        <ecNumber evidence="2 10">6.1.1.4</ecNumber>
    </recommendedName>
</protein>
<keyword evidence="6 11" id="KW-0067">ATP-binding</keyword>
<dbReference type="InterPro" id="IPR014729">
    <property type="entry name" value="Rossmann-like_a/b/a_fold"/>
</dbReference>
<dbReference type="FunFam" id="1.10.730.10:FF:000002">
    <property type="entry name" value="Leucine--tRNA ligase"/>
    <property type="match status" value="1"/>
</dbReference>
<dbReference type="Pfam" id="PF08264">
    <property type="entry name" value="Anticodon_1"/>
    <property type="match status" value="1"/>
</dbReference>
<evidence type="ECO:0000313" key="17">
    <source>
        <dbReference type="Proteomes" id="UP000015344"/>
    </source>
</evidence>
<dbReference type="SUPFAM" id="SSF52374">
    <property type="entry name" value="Nucleotidylyl transferase"/>
    <property type="match status" value="1"/>
</dbReference>
<feature type="domain" description="Aminoacyl-tRNA synthetase class Ia" evidence="12">
    <location>
        <begin position="420"/>
        <end position="610"/>
    </location>
</feature>
<dbReference type="InterPro" id="IPR002300">
    <property type="entry name" value="aa-tRNA-synth_Ia"/>
</dbReference>
<feature type="domain" description="Leucyl-tRNA synthetase editing" evidence="15">
    <location>
        <begin position="227"/>
        <end position="407"/>
    </location>
</feature>
<sequence length="721" mass="82468">MSQEAKQPHGYVPQQIEPKWQSYWDEHKTFATTEDENKPNFYALDMFPYPSGAGLHVGHPEGYTATDIMSRYKRMQGYNVLHPMAWDAFGLPAEQYAIDTGQHPREFTVKNIDNFRRQIKSLGFSYDWDREFSTTDPEYYKWTQWIFIQLYKRGLAYVAEVPVNWCPALGTVLANEEVIDGRSERGNHPVIRKPMRQWVLKITEYAERLLQDLDELDWPESLKDMQRNWIGKSKGAEVRFVIDGHEEELVVFTTRPDTLFGATYCVMAPEHELVERITTAEQKAAVKAYQEQAAHKSDLERTDLAKDKTGVFTGSYAVNPANGAKLPIWIADYVLAGYGTGAIMAVPGHDQRDWEFAKQFDLPIIEVIEGGNVQEEVYSGDGAHVNSEFLNGMDNAAAMARMIEWLEAEGKGEGKVTYRLRDWLFSRQRYWGEPIPILHLEDGTMKPVPESELPLTLPDVDQIRPSGTGESPLANVDEWVNTVDPETGMKARRETNTMPQWAGSSWYYLRYIDPHNNDEICSKEKQKKWLPVDLYIGGVEHAVLHLLYARFWHKVLFDLGVVDTKEPFQKLVNQGMILGTNGEKMSKSRGNVINPDDIVNEFGGDTLRIYEMFMGPLEATKPWNTNGVEGSYRFLSRIWRLFINEETGALNSKIADGTDGADPAFVRTWHKTIKKVTEDIEGFRFNTAISQLMIFINEAYKTEVLPRQAMENFVQLLAPLA</sequence>
<evidence type="ECO:0000256" key="3">
    <source>
        <dbReference type="ARBA" id="ARBA00022490"/>
    </source>
</evidence>
<dbReference type="PRINTS" id="PR00985">
    <property type="entry name" value="TRNASYNTHLEU"/>
</dbReference>
<proteinExistence type="inferred from homology"/>
<evidence type="ECO:0000256" key="8">
    <source>
        <dbReference type="ARBA" id="ARBA00023146"/>
    </source>
</evidence>
<dbReference type="Proteomes" id="UP000015344">
    <property type="component" value="Unassembled WGS sequence"/>
</dbReference>
<dbReference type="GO" id="GO:0004823">
    <property type="term" value="F:leucine-tRNA ligase activity"/>
    <property type="evidence" value="ECO:0007669"/>
    <property type="project" value="UniProtKB-UniRule"/>
</dbReference>
<dbReference type="FunFam" id="3.90.740.10:FF:000017">
    <property type="entry name" value="Leucine--tRNA ligase"/>
    <property type="match status" value="1"/>
</dbReference>
<dbReference type="SUPFAM" id="SSF50677">
    <property type="entry name" value="ValRS/IleRS/LeuRS editing domain"/>
    <property type="match status" value="1"/>
</dbReference>
<reference evidence="16 17" key="1">
    <citation type="submission" date="2013-05" db="EMBL/GenBank/DDBJ databases">
        <authorList>
            <person name="Strain E.A."/>
            <person name="Brown E."/>
            <person name="Allard M.W."/>
            <person name="Luo Y.L."/>
        </authorList>
    </citation>
    <scope>NUCLEOTIDE SEQUENCE [LARGE SCALE GENOMIC DNA]</scope>
    <source>
        <strain evidence="16 17">TS-15</strain>
    </source>
</reference>
<dbReference type="PROSITE" id="PS00178">
    <property type="entry name" value="AA_TRNA_LIGASE_I"/>
    <property type="match status" value="1"/>
</dbReference>
<evidence type="ECO:0000313" key="16">
    <source>
        <dbReference type="EMBL" id="EPY09134.1"/>
    </source>
</evidence>
<dbReference type="GO" id="GO:0006429">
    <property type="term" value="P:leucyl-tRNA aminoacylation"/>
    <property type="evidence" value="ECO:0007669"/>
    <property type="project" value="UniProtKB-UniRule"/>
</dbReference>
<dbReference type="EC" id="6.1.1.4" evidence="2 10"/>
<dbReference type="CDD" id="cd00812">
    <property type="entry name" value="LeuRS_core"/>
    <property type="match status" value="1"/>
</dbReference>
<dbReference type="GO" id="GO:0002161">
    <property type="term" value="F:aminoacyl-tRNA deacylase activity"/>
    <property type="evidence" value="ECO:0007669"/>
    <property type="project" value="InterPro"/>
</dbReference>
<dbReference type="GO" id="GO:0005829">
    <property type="term" value="C:cytosol"/>
    <property type="evidence" value="ECO:0007669"/>
    <property type="project" value="TreeGrafter"/>
</dbReference>
<feature type="domain" description="Methionyl/Leucyl tRNA synthetase" evidence="14">
    <location>
        <begin position="47"/>
        <end position="178"/>
    </location>
</feature>
<dbReference type="InterPro" id="IPR025709">
    <property type="entry name" value="Leu_tRNA-synth_edit"/>
</dbReference>
<dbReference type="Pfam" id="PF00133">
    <property type="entry name" value="tRNA-synt_1"/>
    <property type="match status" value="1"/>
</dbReference>
<comment type="caution">
    <text evidence="16">The sequence shown here is derived from an EMBL/GenBank/DDBJ whole genome shotgun (WGS) entry which is preliminary data.</text>
</comment>
<evidence type="ECO:0000256" key="4">
    <source>
        <dbReference type="ARBA" id="ARBA00022598"/>
    </source>
</evidence>
<dbReference type="SUPFAM" id="SSF47323">
    <property type="entry name" value="Anticodon-binding domain of a subclass of class I aminoacyl-tRNA synthetases"/>
    <property type="match status" value="1"/>
</dbReference>
<evidence type="ECO:0000256" key="10">
    <source>
        <dbReference type="NCBIfam" id="TIGR00396"/>
    </source>
</evidence>
<dbReference type="InterPro" id="IPR009008">
    <property type="entry name" value="Val/Leu/Ile-tRNA-synth_edit"/>
</dbReference>
<dbReference type="GO" id="GO:0005524">
    <property type="term" value="F:ATP binding"/>
    <property type="evidence" value="ECO:0007669"/>
    <property type="project" value="UniProtKB-KW"/>
</dbReference>
<evidence type="ECO:0000256" key="7">
    <source>
        <dbReference type="ARBA" id="ARBA00022917"/>
    </source>
</evidence>
<organism evidence="16 17">
    <name type="scientific">Paenibacillus alvei TS-15</name>
    <dbReference type="NCBI Taxonomy" id="1117108"/>
    <lineage>
        <taxon>Bacteria</taxon>
        <taxon>Bacillati</taxon>
        <taxon>Bacillota</taxon>
        <taxon>Bacilli</taxon>
        <taxon>Bacillales</taxon>
        <taxon>Paenibacillaceae</taxon>
        <taxon>Paenibacillus</taxon>
    </lineage>
</organism>
<evidence type="ECO:0000256" key="11">
    <source>
        <dbReference type="RuleBase" id="RU363035"/>
    </source>
</evidence>
<dbReference type="NCBIfam" id="TIGR00396">
    <property type="entry name" value="leuS_bact"/>
    <property type="match status" value="1"/>
</dbReference>
<evidence type="ECO:0000259" key="15">
    <source>
        <dbReference type="Pfam" id="PF13603"/>
    </source>
</evidence>
<feature type="domain" description="Methionyl/Valyl/Leucyl/Isoleucyl-tRNA synthetase anticodon-binding" evidence="13">
    <location>
        <begin position="665"/>
        <end position="700"/>
    </location>
</feature>
<gene>
    <name evidence="16" type="primary">leuS</name>
    <name evidence="16" type="ORF">PAALTS15_00700</name>
</gene>
<comment type="catalytic activity">
    <reaction evidence="9">
        <text>tRNA(Leu) + L-leucine + ATP = L-leucyl-tRNA(Leu) + AMP + diphosphate</text>
        <dbReference type="Rhea" id="RHEA:11688"/>
        <dbReference type="Rhea" id="RHEA-COMP:9613"/>
        <dbReference type="Rhea" id="RHEA-COMP:9622"/>
        <dbReference type="ChEBI" id="CHEBI:30616"/>
        <dbReference type="ChEBI" id="CHEBI:33019"/>
        <dbReference type="ChEBI" id="CHEBI:57427"/>
        <dbReference type="ChEBI" id="CHEBI:78442"/>
        <dbReference type="ChEBI" id="CHEBI:78494"/>
        <dbReference type="ChEBI" id="CHEBI:456215"/>
        <dbReference type="EC" id="6.1.1.4"/>
    </reaction>
</comment>
<feature type="non-terminal residue" evidence="16">
    <location>
        <position position="721"/>
    </location>
</feature>
<dbReference type="Pfam" id="PF09334">
    <property type="entry name" value="tRNA-synt_1g"/>
    <property type="match status" value="1"/>
</dbReference>
<dbReference type="RefSeq" id="WP_021257758.1">
    <property type="nucleotide sequence ID" value="NZ_ATMT01000002.1"/>
</dbReference>
<dbReference type="InterPro" id="IPR002302">
    <property type="entry name" value="Leu-tRNA-ligase"/>
</dbReference>
<dbReference type="PANTHER" id="PTHR43740">
    <property type="entry name" value="LEUCYL-TRNA SYNTHETASE"/>
    <property type="match status" value="1"/>
</dbReference>
<dbReference type="EMBL" id="ATMT01000002">
    <property type="protein sequence ID" value="EPY09134.1"/>
    <property type="molecule type" value="Genomic_DNA"/>
</dbReference>
<comment type="similarity">
    <text evidence="1 11">Belongs to the class-I aminoacyl-tRNA synthetase family.</text>
</comment>
<dbReference type="CDD" id="cd07958">
    <property type="entry name" value="Anticodon_Ia_Leu_BEm"/>
    <property type="match status" value="1"/>
</dbReference>
<evidence type="ECO:0000256" key="1">
    <source>
        <dbReference type="ARBA" id="ARBA00005594"/>
    </source>
</evidence>
<dbReference type="InterPro" id="IPR001412">
    <property type="entry name" value="aa-tRNA-synth_I_CS"/>
</dbReference>
<evidence type="ECO:0000259" key="12">
    <source>
        <dbReference type="Pfam" id="PF00133"/>
    </source>
</evidence>
<evidence type="ECO:0000256" key="5">
    <source>
        <dbReference type="ARBA" id="ARBA00022741"/>
    </source>
</evidence>
<dbReference type="InterPro" id="IPR015413">
    <property type="entry name" value="Methionyl/Leucyl_tRNA_Synth"/>
</dbReference>
<evidence type="ECO:0000256" key="2">
    <source>
        <dbReference type="ARBA" id="ARBA00013164"/>
    </source>
</evidence>